<reference evidence="9" key="1">
    <citation type="journal article" date="2019" name="Int. J. Syst. Evol. Microbiol.">
        <title>The Global Catalogue of Microorganisms (GCM) 10K type strain sequencing project: providing services to taxonomists for standard genome sequencing and annotation.</title>
        <authorList>
            <consortium name="The Broad Institute Genomics Platform"/>
            <consortium name="The Broad Institute Genome Sequencing Center for Infectious Disease"/>
            <person name="Wu L."/>
            <person name="Ma J."/>
        </authorList>
    </citation>
    <scope>NUCLEOTIDE SEQUENCE [LARGE SCALE GENOMIC DNA]</scope>
    <source>
        <strain evidence="9">CCUG 58760</strain>
    </source>
</reference>
<name>A0ABW0G4P2_9PROT</name>
<comment type="cofactor">
    <cofactor evidence="6">
        <name>Mg(2+)</name>
        <dbReference type="ChEBI" id="CHEBI:18420"/>
    </cofactor>
    <text evidence="6">Binds 1 Mg(2+) ion per monomer.</text>
</comment>
<dbReference type="NCBIfam" id="TIGR01214">
    <property type="entry name" value="rmlD"/>
    <property type="match status" value="1"/>
</dbReference>
<evidence type="ECO:0000256" key="3">
    <source>
        <dbReference type="ARBA" id="ARBA00012929"/>
    </source>
</evidence>
<keyword evidence="6" id="KW-0521">NADP</keyword>
<evidence type="ECO:0000256" key="2">
    <source>
        <dbReference type="ARBA" id="ARBA00010944"/>
    </source>
</evidence>
<dbReference type="RefSeq" id="WP_376995273.1">
    <property type="nucleotide sequence ID" value="NZ_JBHSLC010000017.1"/>
</dbReference>
<sequence length="298" mass="31823">MVRLLLTGADGQLGWEVARRAAPAGIACRSTGRATLDITDRDAVRRLVREAAPSVVVNAAAYTAVDKAEADADAAYAVNRDGPAHLAEACADAGVPLIHVSTDYVFDGSKPTPYREDDPVAPLGVYGASKLAGEEAVRRLCPRHVILRTAWVYGVHGHNFVKTMLRLGRERDRLRVVDDQRGCPTFAGDLADTLLALAERLDVTAGAMPAEGFGTFHATGQGATSWCGFARRIFELAAPHLAKVPHVEAITTADFPTPARRPANSVLDCGRLARVHGLTLRPWEMALPGMLDSVLSSS</sequence>
<gene>
    <name evidence="8" type="primary">rfbD</name>
    <name evidence="8" type="ORF">ACFPMG_11540</name>
</gene>
<comment type="similarity">
    <text evidence="2 6">Belongs to the dTDP-4-dehydrorhamnose reductase family.</text>
</comment>
<dbReference type="Gene3D" id="3.40.50.720">
    <property type="entry name" value="NAD(P)-binding Rossmann-like Domain"/>
    <property type="match status" value="1"/>
</dbReference>
<comment type="catalytic activity">
    <reaction evidence="5 6">
        <text>dTDP-beta-L-rhamnose + NADP(+) = dTDP-4-dehydro-beta-L-rhamnose + NADPH + H(+)</text>
        <dbReference type="Rhea" id="RHEA:21796"/>
        <dbReference type="ChEBI" id="CHEBI:15378"/>
        <dbReference type="ChEBI" id="CHEBI:57510"/>
        <dbReference type="ChEBI" id="CHEBI:57783"/>
        <dbReference type="ChEBI" id="CHEBI:58349"/>
        <dbReference type="ChEBI" id="CHEBI:62830"/>
        <dbReference type="EC" id="1.1.1.133"/>
    </reaction>
</comment>
<dbReference type="InterPro" id="IPR036291">
    <property type="entry name" value="NAD(P)-bd_dom_sf"/>
</dbReference>
<dbReference type="EC" id="1.1.1.133" evidence="3 6"/>
<comment type="pathway">
    <text evidence="1 6">Carbohydrate biosynthesis; dTDP-L-rhamnose biosynthesis.</text>
</comment>
<evidence type="ECO:0000313" key="8">
    <source>
        <dbReference type="EMBL" id="MFC5355640.1"/>
    </source>
</evidence>
<dbReference type="GO" id="GO:0008831">
    <property type="term" value="F:dTDP-4-dehydrorhamnose reductase activity"/>
    <property type="evidence" value="ECO:0007669"/>
    <property type="project" value="UniProtKB-EC"/>
</dbReference>
<dbReference type="Pfam" id="PF04321">
    <property type="entry name" value="RmlD_sub_bind"/>
    <property type="match status" value="1"/>
</dbReference>
<dbReference type="PANTHER" id="PTHR10491">
    <property type="entry name" value="DTDP-4-DEHYDRORHAMNOSE REDUCTASE"/>
    <property type="match status" value="1"/>
</dbReference>
<evidence type="ECO:0000313" key="9">
    <source>
        <dbReference type="Proteomes" id="UP001596166"/>
    </source>
</evidence>
<evidence type="ECO:0000259" key="7">
    <source>
        <dbReference type="Pfam" id="PF04321"/>
    </source>
</evidence>
<keyword evidence="6 8" id="KW-0560">Oxidoreductase</keyword>
<dbReference type="SUPFAM" id="SSF51735">
    <property type="entry name" value="NAD(P)-binding Rossmann-fold domains"/>
    <property type="match status" value="1"/>
</dbReference>
<organism evidence="8 9">
    <name type="scientific">Azospirillum himalayense</name>
    <dbReference type="NCBI Taxonomy" id="654847"/>
    <lineage>
        <taxon>Bacteria</taxon>
        <taxon>Pseudomonadati</taxon>
        <taxon>Pseudomonadota</taxon>
        <taxon>Alphaproteobacteria</taxon>
        <taxon>Rhodospirillales</taxon>
        <taxon>Azospirillaceae</taxon>
        <taxon>Azospirillum</taxon>
    </lineage>
</organism>
<comment type="caution">
    <text evidence="8">The sequence shown here is derived from an EMBL/GenBank/DDBJ whole genome shotgun (WGS) entry which is preliminary data.</text>
</comment>
<dbReference type="Proteomes" id="UP001596166">
    <property type="component" value="Unassembled WGS sequence"/>
</dbReference>
<dbReference type="InterPro" id="IPR029903">
    <property type="entry name" value="RmlD-like-bd"/>
</dbReference>
<evidence type="ECO:0000256" key="6">
    <source>
        <dbReference type="RuleBase" id="RU364082"/>
    </source>
</evidence>
<accession>A0ABW0G4P2</accession>
<proteinExistence type="inferred from homology"/>
<protein>
    <recommendedName>
        <fullName evidence="4 6">dTDP-4-dehydrorhamnose reductase</fullName>
        <ecNumber evidence="3 6">1.1.1.133</ecNumber>
    </recommendedName>
</protein>
<dbReference type="EMBL" id="JBHSLC010000017">
    <property type="protein sequence ID" value="MFC5355640.1"/>
    <property type="molecule type" value="Genomic_DNA"/>
</dbReference>
<dbReference type="InterPro" id="IPR005913">
    <property type="entry name" value="dTDP_dehydrorham_reduct"/>
</dbReference>
<evidence type="ECO:0000256" key="1">
    <source>
        <dbReference type="ARBA" id="ARBA00004781"/>
    </source>
</evidence>
<comment type="function">
    <text evidence="6">Catalyzes the reduction of dTDP-6-deoxy-L-lyxo-4-hexulose to yield dTDP-L-rhamnose.</text>
</comment>
<dbReference type="CDD" id="cd05254">
    <property type="entry name" value="dTDP_HR_like_SDR_e"/>
    <property type="match status" value="1"/>
</dbReference>
<evidence type="ECO:0000256" key="4">
    <source>
        <dbReference type="ARBA" id="ARBA00017099"/>
    </source>
</evidence>
<evidence type="ECO:0000256" key="5">
    <source>
        <dbReference type="ARBA" id="ARBA00048200"/>
    </source>
</evidence>
<keyword evidence="9" id="KW-1185">Reference proteome</keyword>
<dbReference type="Gene3D" id="3.90.25.10">
    <property type="entry name" value="UDP-galactose 4-epimerase, domain 1"/>
    <property type="match status" value="1"/>
</dbReference>
<feature type="domain" description="RmlD-like substrate binding" evidence="7">
    <location>
        <begin position="3"/>
        <end position="294"/>
    </location>
</feature>
<dbReference type="PANTHER" id="PTHR10491:SF4">
    <property type="entry name" value="METHIONINE ADENOSYLTRANSFERASE 2 SUBUNIT BETA"/>
    <property type="match status" value="1"/>
</dbReference>